<keyword evidence="1" id="KW-0732">Signal</keyword>
<feature type="chain" id="PRO_5003410650" evidence="1">
    <location>
        <begin position="22"/>
        <end position="67"/>
    </location>
</feature>
<name>G0UN64_TRYCI</name>
<reference evidence="2" key="1">
    <citation type="journal article" date="2012" name="Proc. Natl. Acad. Sci. U.S.A.">
        <title>Antigenic diversity is generated by distinct evolutionary mechanisms in African trypanosome species.</title>
        <authorList>
            <person name="Jackson A.P."/>
            <person name="Berry A."/>
            <person name="Aslett M."/>
            <person name="Allison H.C."/>
            <person name="Burton P."/>
            <person name="Vavrova-Anderson J."/>
            <person name="Brown R."/>
            <person name="Browne H."/>
            <person name="Corton N."/>
            <person name="Hauser H."/>
            <person name="Gamble J."/>
            <person name="Gilderthorp R."/>
            <person name="Marcello L."/>
            <person name="McQuillan J."/>
            <person name="Otto T.D."/>
            <person name="Quail M.A."/>
            <person name="Sanders M.J."/>
            <person name="van Tonder A."/>
            <person name="Ginger M.L."/>
            <person name="Field M.C."/>
            <person name="Barry J.D."/>
            <person name="Hertz-Fowler C."/>
            <person name="Berriman M."/>
        </authorList>
    </citation>
    <scope>NUCLEOTIDE SEQUENCE</scope>
    <source>
        <strain evidence="2">IL3000</strain>
    </source>
</reference>
<gene>
    <name evidence="2" type="ORF">TCIL3000_6_500</name>
</gene>
<evidence type="ECO:0000256" key="1">
    <source>
        <dbReference type="SAM" id="SignalP"/>
    </source>
</evidence>
<feature type="non-terminal residue" evidence="2">
    <location>
        <position position="1"/>
    </location>
</feature>
<feature type="signal peptide" evidence="1">
    <location>
        <begin position="1"/>
        <end position="21"/>
    </location>
</feature>
<sequence>DFHFFHLLLLLLSCLVRYPKLQLNISVGNLLYYRALSCPLFSFPFNAYYRLSLTVNLIKGAQEEIKK</sequence>
<protein>
    <submittedName>
        <fullName evidence="2">Uncharacterized protein TCIL3000_6_500</fullName>
    </submittedName>
</protein>
<dbReference type="AlphaFoldDB" id="G0UN64"/>
<accession>G0UN64</accession>
<organism evidence="2">
    <name type="scientific">Trypanosoma congolense (strain IL3000)</name>
    <dbReference type="NCBI Taxonomy" id="1068625"/>
    <lineage>
        <taxon>Eukaryota</taxon>
        <taxon>Discoba</taxon>
        <taxon>Euglenozoa</taxon>
        <taxon>Kinetoplastea</taxon>
        <taxon>Metakinetoplastina</taxon>
        <taxon>Trypanosomatida</taxon>
        <taxon>Trypanosomatidae</taxon>
        <taxon>Trypanosoma</taxon>
        <taxon>Nannomonas</taxon>
    </lineage>
</organism>
<evidence type="ECO:0000313" key="2">
    <source>
        <dbReference type="EMBL" id="CCC90824.1"/>
    </source>
</evidence>
<proteinExistence type="predicted"/>
<dbReference type="EMBL" id="HE575319">
    <property type="protein sequence ID" value="CCC90824.1"/>
    <property type="molecule type" value="Genomic_DNA"/>
</dbReference>